<keyword evidence="3" id="KW-1185">Reference proteome</keyword>
<evidence type="ECO:0000313" key="3">
    <source>
        <dbReference type="Proteomes" id="UP001148018"/>
    </source>
</evidence>
<gene>
    <name evidence="2" type="ORF">NHX12_007247</name>
</gene>
<protein>
    <submittedName>
        <fullName evidence="2">Uncharacterized protein</fullName>
    </submittedName>
</protein>
<reference evidence="2" key="1">
    <citation type="submission" date="2022-07" db="EMBL/GenBank/DDBJ databases">
        <title>Chromosome-level genome of Muraenolepis orangiensis.</title>
        <authorList>
            <person name="Kim J."/>
        </authorList>
    </citation>
    <scope>NUCLEOTIDE SEQUENCE</scope>
    <source>
        <strain evidence="2">KU_S4_2022</strain>
        <tissue evidence="2">Muscle</tissue>
    </source>
</reference>
<evidence type="ECO:0000313" key="2">
    <source>
        <dbReference type="EMBL" id="KAJ3592118.1"/>
    </source>
</evidence>
<name>A0A9Q0DPJ5_9TELE</name>
<dbReference type="EMBL" id="JANIIK010000113">
    <property type="protein sequence ID" value="KAJ3592118.1"/>
    <property type="molecule type" value="Genomic_DNA"/>
</dbReference>
<proteinExistence type="predicted"/>
<dbReference type="AlphaFoldDB" id="A0A9Q0DPJ5"/>
<evidence type="ECO:0000256" key="1">
    <source>
        <dbReference type="SAM" id="MobiDB-lite"/>
    </source>
</evidence>
<dbReference type="Proteomes" id="UP001148018">
    <property type="component" value="Unassembled WGS sequence"/>
</dbReference>
<sequence length="75" mass="8347">MLSIVYTWRRGDHLGPPQRSDELAPDPVDGPPETGDRLQTCRADCLRFVDLFGGPKSEELHAESLIRFSLAAVCH</sequence>
<feature type="region of interest" description="Disordered" evidence="1">
    <location>
        <begin position="11"/>
        <end position="36"/>
    </location>
</feature>
<organism evidence="2 3">
    <name type="scientific">Muraenolepis orangiensis</name>
    <name type="common">Patagonian moray cod</name>
    <dbReference type="NCBI Taxonomy" id="630683"/>
    <lineage>
        <taxon>Eukaryota</taxon>
        <taxon>Metazoa</taxon>
        <taxon>Chordata</taxon>
        <taxon>Craniata</taxon>
        <taxon>Vertebrata</taxon>
        <taxon>Euteleostomi</taxon>
        <taxon>Actinopterygii</taxon>
        <taxon>Neopterygii</taxon>
        <taxon>Teleostei</taxon>
        <taxon>Neoteleostei</taxon>
        <taxon>Acanthomorphata</taxon>
        <taxon>Zeiogadaria</taxon>
        <taxon>Gadariae</taxon>
        <taxon>Gadiformes</taxon>
        <taxon>Muraenolepidoidei</taxon>
        <taxon>Muraenolepididae</taxon>
        <taxon>Muraenolepis</taxon>
    </lineage>
</organism>
<accession>A0A9Q0DPJ5</accession>
<comment type="caution">
    <text evidence="2">The sequence shown here is derived from an EMBL/GenBank/DDBJ whole genome shotgun (WGS) entry which is preliminary data.</text>
</comment>